<dbReference type="InterPro" id="IPR029044">
    <property type="entry name" value="Nucleotide-diphossugar_trans"/>
</dbReference>
<evidence type="ECO:0000259" key="9">
    <source>
        <dbReference type="Pfam" id="PF12804"/>
    </source>
</evidence>
<feature type="domain" description="MobA-like NTP transferase" evidence="9">
    <location>
        <begin position="7"/>
        <end position="149"/>
    </location>
</feature>
<dbReference type="PANTHER" id="PTHR19136:SF81">
    <property type="entry name" value="MOLYBDENUM COFACTOR GUANYLYLTRANSFERASE"/>
    <property type="match status" value="1"/>
</dbReference>
<keyword evidence="6 8" id="KW-0342">GTP-binding</keyword>
<gene>
    <name evidence="8" type="primary">mobA</name>
    <name evidence="11" type="ORF">AA994_06575</name>
    <name evidence="10" type="ORF">CVU5213_01890</name>
</gene>
<dbReference type="HAMAP" id="MF_00316">
    <property type="entry name" value="MobA"/>
    <property type="match status" value="1"/>
</dbReference>
<keyword evidence="5 8" id="KW-0460">Magnesium</keyword>
<name>A0A2G4R026_9BACT</name>
<keyword evidence="10" id="KW-0548">Nucleotidyltransferase</keyword>
<evidence type="ECO:0000256" key="1">
    <source>
        <dbReference type="ARBA" id="ARBA00022490"/>
    </source>
</evidence>
<dbReference type="Proteomes" id="UP000811399">
    <property type="component" value="Unassembled WGS sequence"/>
</dbReference>
<evidence type="ECO:0000313" key="11">
    <source>
        <dbReference type="EMBL" id="PHY89888.1"/>
    </source>
</evidence>
<comment type="subcellular location">
    <subcellularLocation>
        <location evidence="8">Cytoplasm</location>
    </subcellularLocation>
</comment>
<dbReference type="GeneID" id="77266344"/>
<reference evidence="10" key="3">
    <citation type="submission" date="2019-07" db="EMBL/GenBank/DDBJ databases">
        <authorList>
            <person name="Miller W.G."/>
        </authorList>
    </citation>
    <scope>NUCLEOTIDE SEQUENCE</scope>
    <source>
        <strain evidence="10">52/13</strain>
    </source>
</reference>
<dbReference type="EMBL" id="VJYU01000004">
    <property type="protein sequence ID" value="MBS4240487.1"/>
    <property type="molecule type" value="Genomic_DNA"/>
</dbReference>
<evidence type="ECO:0000256" key="7">
    <source>
        <dbReference type="ARBA" id="ARBA00023150"/>
    </source>
</evidence>
<evidence type="ECO:0000256" key="4">
    <source>
        <dbReference type="ARBA" id="ARBA00022741"/>
    </source>
</evidence>
<feature type="binding site" evidence="8">
    <location>
        <position position="96"/>
    </location>
    <ligand>
        <name>Mg(2+)</name>
        <dbReference type="ChEBI" id="CHEBI:18420"/>
    </ligand>
</feature>
<dbReference type="GO" id="GO:0005525">
    <property type="term" value="F:GTP binding"/>
    <property type="evidence" value="ECO:0007669"/>
    <property type="project" value="UniProtKB-UniRule"/>
</dbReference>
<comment type="function">
    <text evidence="8">Transfers a GMP moiety from GTP to Mo-molybdopterin (Mo-MPT) cofactor (Moco or molybdenum cofactor) to form Mo-molybdopterin guanine dinucleotide (Mo-MGD) cofactor.</text>
</comment>
<keyword evidence="7 8" id="KW-0501">Molybdenum cofactor biosynthesis</keyword>
<feature type="binding site" evidence="8">
    <location>
        <position position="22"/>
    </location>
    <ligand>
        <name>GTP</name>
        <dbReference type="ChEBI" id="CHEBI:37565"/>
    </ligand>
</feature>
<evidence type="ECO:0000256" key="3">
    <source>
        <dbReference type="ARBA" id="ARBA00022723"/>
    </source>
</evidence>
<protein>
    <recommendedName>
        <fullName evidence="8">Probable molybdenum cofactor guanylyltransferase</fullName>
        <shortName evidence="8">MoCo guanylyltransferase</shortName>
        <ecNumber evidence="8">2.7.7.77</ecNumber>
    </recommendedName>
    <alternativeName>
        <fullName evidence="8">GTP:molybdopterin guanylyltransferase</fullName>
    </alternativeName>
    <alternativeName>
        <fullName evidence="8">Mo-MPT guanylyltransferase</fullName>
    </alternativeName>
    <alternativeName>
        <fullName evidence="8">Molybdopterin guanylyltransferase</fullName>
    </alternativeName>
    <alternativeName>
        <fullName evidence="8">Molybdopterin-guanine dinucleotide synthase</fullName>
        <shortName evidence="8">MGD synthase</shortName>
    </alternativeName>
</protein>
<keyword evidence="3 8" id="KW-0479">Metal-binding</keyword>
<comment type="caution">
    <text evidence="11">The sequence shown here is derived from an EMBL/GenBank/DDBJ whole genome shotgun (WGS) entry which is preliminary data.</text>
</comment>
<comment type="cofactor">
    <cofactor evidence="8">
        <name>Mg(2+)</name>
        <dbReference type="ChEBI" id="CHEBI:18420"/>
    </cofactor>
</comment>
<dbReference type="AlphaFoldDB" id="A0A2G4R026"/>
<dbReference type="EC" id="2.7.7.77" evidence="8"/>
<feature type="binding site" evidence="8">
    <location>
        <position position="65"/>
    </location>
    <ligand>
        <name>GTP</name>
        <dbReference type="ChEBI" id="CHEBI:37565"/>
    </ligand>
</feature>
<keyword evidence="13" id="KW-1185">Reference proteome</keyword>
<reference evidence="10 13" key="4">
    <citation type="journal article" date="2021" name="Syst. Appl. Microbiol.">
        <title>nCampylobacter vulpis sp. nov. isolated from wild red foxes.</title>
        <authorList>
            <person name="Parisi A."/>
            <person name="Chiara M."/>
            <person name="Caffara M."/>
            <person name="Mion D."/>
            <person name="Miller W.G."/>
            <person name="Caruso M."/>
            <person name="Manzari C."/>
            <person name="Florio D."/>
            <person name="Capozzi L."/>
            <person name="D'Erchia A.M."/>
            <person name="Manzulli V."/>
            <person name="Zanoni R.G."/>
        </authorList>
    </citation>
    <scope>NUCLEOTIDE SEQUENCE [LARGE SCALE GENOMIC DNA]</scope>
    <source>
        <strain evidence="10 13">52/13</strain>
    </source>
</reference>
<dbReference type="GO" id="GO:0061603">
    <property type="term" value="F:molybdenum cofactor guanylyltransferase activity"/>
    <property type="evidence" value="ECO:0007669"/>
    <property type="project" value="UniProtKB-EC"/>
</dbReference>
<dbReference type="EMBL" id="LDWY01000081">
    <property type="protein sequence ID" value="PHY89888.1"/>
    <property type="molecule type" value="Genomic_DNA"/>
</dbReference>
<keyword evidence="4 8" id="KW-0547">Nucleotide-binding</keyword>
<evidence type="ECO:0000313" key="10">
    <source>
        <dbReference type="EMBL" id="MBS4240487.1"/>
    </source>
</evidence>
<dbReference type="RefSeq" id="WP_099462181.1">
    <property type="nucleotide sequence ID" value="NZ_CP041617.1"/>
</dbReference>
<feature type="binding site" evidence="8">
    <location>
        <begin position="10"/>
        <end position="12"/>
    </location>
    <ligand>
        <name>GTP</name>
        <dbReference type="ChEBI" id="CHEBI:37565"/>
    </ligand>
</feature>
<dbReference type="Proteomes" id="UP000237472">
    <property type="component" value="Unassembled WGS sequence"/>
</dbReference>
<feature type="binding site" evidence="8">
    <location>
        <position position="96"/>
    </location>
    <ligand>
        <name>GTP</name>
        <dbReference type="ChEBI" id="CHEBI:37565"/>
    </ligand>
</feature>
<dbReference type="PANTHER" id="PTHR19136">
    <property type="entry name" value="MOLYBDENUM COFACTOR GUANYLYLTRANSFERASE"/>
    <property type="match status" value="1"/>
</dbReference>
<evidence type="ECO:0000313" key="13">
    <source>
        <dbReference type="Proteomes" id="UP000811399"/>
    </source>
</evidence>
<evidence type="ECO:0000256" key="8">
    <source>
        <dbReference type="HAMAP-Rule" id="MF_00316"/>
    </source>
</evidence>
<reference evidence="11" key="2">
    <citation type="submission" date="2015-06" db="EMBL/GenBank/DDBJ databases">
        <authorList>
            <person name="Hoefler B.C."/>
            <person name="Straight P.D."/>
        </authorList>
    </citation>
    <scope>NUCLEOTIDE SEQUENCE [LARGE SCALE GENOMIC DNA]</scope>
    <source>
        <strain evidence="11">73/13</strain>
    </source>
</reference>
<dbReference type="InterPro" id="IPR025877">
    <property type="entry name" value="MobA-like_NTP_Trfase"/>
</dbReference>
<comment type="catalytic activity">
    <reaction evidence="8">
        <text>Mo-molybdopterin + GTP + H(+) = Mo-molybdopterin guanine dinucleotide + diphosphate</text>
        <dbReference type="Rhea" id="RHEA:34243"/>
        <dbReference type="ChEBI" id="CHEBI:15378"/>
        <dbReference type="ChEBI" id="CHEBI:33019"/>
        <dbReference type="ChEBI" id="CHEBI:37565"/>
        <dbReference type="ChEBI" id="CHEBI:71302"/>
        <dbReference type="ChEBI" id="CHEBI:71310"/>
        <dbReference type="EC" id="2.7.7.77"/>
    </reaction>
</comment>
<evidence type="ECO:0000256" key="5">
    <source>
        <dbReference type="ARBA" id="ARBA00022842"/>
    </source>
</evidence>
<dbReference type="GO" id="GO:0005737">
    <property type="term" value="C:cytoplasm"/>
    <property type="evidence" value="ECO:0007669"/>
    <property type="project" value="UniProtKB-SubCell"/>
</dbReference>
<dbReference type="GO" id="GO:0006777">
    <property type="term" value="P:Mo-molybdopterin cofactor biosynthetic process"/>
    <property type="evidence" value="ECO:0007669"/>
    <property type="project" value="UniProtKB-KW"/>
</dbReference>
<reference evidence="12" key="1">
    <citation type="submission" date="2015-06" db="EMBL/GenBank/DDBJ databases">
        <authorList>
            <person name="Parisi A."/>
            <person name="Chiara M."/>
            <person name="Florio D."/>
            <person name="Miccolupo A."/>
            <person name="Manzari C."/>
            <person name="Mion D."/>
            <person name="Caruso M."/>
            <person name="D'erchia A.M."/>
            <person name="Zanoni R."/>
        </authorList>
    </citation>
    <scope>NUCLEOTIDE SEQUENCE [LARGE SCALE GENOMIC DNA]</scope>
    <source>
        <strain evidence="12">73/13</strain>
    </source>
</reference>
<evidence type="ECO:0000256" key="6">
    <source>
        <dbReference type="ARBA" id="ARBA00023134"/>
    </source>
</evidence>
<sequence length="190" mass="22121">MSSLLNAVILCGGRSSRMGRDKSLLQIGQKSLAQNAYEKLTPLFKKVYLSSKDEKFDFKTDIIKDDKGFQIHSPMLALYSILKHFKDEFVFILAVDFVRFSGEELENLTPFLKQNYKIIIPQTRLYKHSLCGFYHSSLAPLCKEMLEKNEQKIGLLFDKVPSKFVPFESEEPFLNLNYYDEFLKYQSECL</sequence>
<dbReference type="CDD" id="cd02503">
    <property type="entry name" value="MobA"/>
    <property type="match status" value="1"/>
</dbReference>
<comment type="similarity">
    <text evidence="8">Belongs to the MobA family.</text>
</comment>
<evidence type="ECO:0000313" key="12">
    <source>
        <dbReference type="Proteomes" id="UP000237472"/>
    </source>
</evidence>
<dbReference type="OrthoDB" id="9788394at2"/>
<dbReference type="Gene3D" id="3.90.550.10">
    <property type="entry name" value="Spore Coat Polysaccharide Biosynthesis Protein SpsA, Chain A"/>
    <property type="match status" value="1"/>
</dbReference>
<dbReference type="GO" id="GO:0046872">
    <property type="term" value="F:metal ion binding"/>
    <property type="evidence" value="ECO:0007669"/>
    <property type="project" value="UniProtKB-KW"/>
</dbReference>
<comment type="caution">
    <text evidence="8">Lacks conserved residue(s) required for the propagation of feature annotation.</text>
</comment>
<dbReference type="SUPFAM" id="SSF53448">
    <property type="entry name" value="Nucleotide-diphospho-sugar transferases"/>
    <property type="match status" value="1"/>
</dbReference>
<proteinExistence type="inferred from homology"/>
<dbReference type="InterPro" id="IPR013482">
    <property type="entry name" value="Molybde_CF_guanTrfase"/>
</dbReference>
<comment type="domain">
    <text evidence="8">The N-terminal domain determines nucleotide recognition and specific binding, while the C-terminal domain determines the specific binding to the target protein.</text>
</comment>
<evidence type="ECO:0000256" key="2">
    <source>
        <dbReference type="ARBA" id="ARBA00022679"/>
    </source>
</evidence>
<dbReference type="Pfam" id="PF12804">
    <property type="entry name" value="NTP_transf_3"/>
    <property type="match status" value="1"/>
</dbReference>
<accession>A0A2G4R026</accession>
<organism evidence="11 12">
    <name type="scientific">Campylobacter vulpis</name>
    <dbReference type="NCBI Taxonomy" id="1655500"/>
    <lineage>
        <taxon>Bacteria</taxon>
        <taxon>Pseudomonadati</taxon>
        <taxon>Campylobacterota</taxon>
        <taxon>Epsilonproteobacteria</taxon>
        <taxon>Campylobacterales</taxon>
        <taxon>Campylobacteraceae</taxon>
        <taxon>Campylobacter</taxon>
    </lineage>
</organism>
<keyword evidence="2 8" id="KW-0808">Transferase</keyword>
<keyword evidence="1 8" id="KW-0963">Cytoplasm</keyword>